<dbReference type="OMA" id="CRMTIYA"/>
<name>M8A0D9_TRIUA</name>
<accession>M8A0D9</accession>
<reference evidence="1" key="1">
    <citation type="journal article" date="2013" name="Nature">
        <title>Draft genome of the wheat A-genome progenitor Triticum urartu.</title>
        <authorList>
            <person name="Ling H.Q."/>
            <person name="Zhao S."/>
            <person name="Liu D."/>
            <person name="Wang J."/>
            <person name="Sun H."/>
            <person name="Zhang C."/>
            <person name="Fan H."/>
            <person name="Li D."/>
            <person name="Dong L."/>
            <person name="Tao Y."/>
            <person name="Gao C."/>
            <person name="Wu H."/>
            <person name="Li Y."/>
            <person name="Cui Y."/>
            <person name="Guo X."/>
            <person name="Zheng S."/>
            <person name="Wang B."/>
            <person name="Yu K."/>
            <person name="Liang Q."/>
            <person name="Yang W."/>
            <person name="Lou X."/>
            <person name="Chen J."/>
            <person name="Feng M."/>
            <person name="Jian J."/>
            <person name="Zhang X."/>
            <person name="Luo G."/>
            <person name="Jiang Y."/>
            <person name="Liu J."/>
            <person name="Wang Z."/>
            <person name="Sha Y."/>
            <person name="Zhang B."/>
            <person name="Wu H."/>
            <person name="Tang D."/>
            <person name="Shen Q."/>
            <person name="Xue P."/>
            <person name="Zou S."/>
            <person name="Wang X."/>
            <person name="Liu X."/>
            <person name="Wang F."/>
            <person name="Yang Y."/>
            <person name="An X."/>
            <person name="Dong Z."/>
            <person name="Zhang K."/>
            <person name="Zhang X."/>
            <person name="Luo M.C."/>
            <person name="Dvorak J."/>
            <person name="Tong Y."/>
            <person name="Wang J."/>
            <person name="Yang H."/>
            <person name="Li Z."/>
            <person name="Wang D."/>
            <person name="Zhang A."/>
            <person name="Wang J."/>
        </authorList>
    </citation>
    <scope>NUCLEOTIDE SEQUENCE</scope>
</reference>
<dbReference type="AlphaFoldDB" id="M8A0D9"/>
<protein>
    <submittedName>
        <fullName evidence="1">Uncharacterized protein</fullName>
    </submittedName>
</protein>
<dbReference type="EMBL" id="KD040267">
    <property type="protein sequence ID" value="EMS65757.1"/>
    <property type="molecule type" value="Genomic_DNA"/>
</dbReference>
<gene>
    <name evidence="1" type="ORF">TRIUR3_13382</name>
</gene>
<evidence type="ECO:0000313" key="1">
    <source>
        <dbReference type="EMBL" id="EMS65757.1"/>
    </source>
</evidence>
<organism evidence="1">
    <name type="scientific">Triticum urartu</name>
    <name type="common">Red wild einkorn</name>
    <name type="synonym">Crithodium urartu</name>
    <dbReference type="NCBI Taxonomy" id="4572"/>
    <lineage>
        <taxon>Eukaryota</taxon>
        <taxon>Viridiplantae</taxon>
        <taxon>Streptophyta</taxon>
        <taxon>Embryophyta</taxon>
        <taxon>Tracheophyta</taxon>
        <taxon>Spermatophyta</taxon>
        <taxon>Magnoliopsida</taxon>
        <taxon>Liliopsida</taxon>
        <taxon>Poales</taxon>
        <taxon>Poaceae</taxon>
        <taxon>BOP clade</taxon>
        <taxon>Pooideae</taxon>
        <taxon>Triticodae</taxon>
        <taxon>Triticeae</taxon>
        <taxon>Triticinae</taxon>
        <taxon>Triticum</taxon>
    </lineage>
</organism>
<proteinExistence type="predicted"/>
<sequence>MEELRIGVQLLFSLLYQGQFLRLFSFYPKVLKLWEPAAGSTDDISKRRPASAQLRVVIWYTFHMLVRYTFCRSICKCLLDLSLKFHVQMMLLDFNTMLVCRMTIYASYHAQIKKCLAPLLHVSKE</sequence>